<organism evidence="2 3">
    <name type="scientific">Microbispora corallina</name>
    <dbReference type="NCBI Taxonomy" id="83302"/>
    <lineage>
        <taxon>Bacteria</taxon>
        <taxon>Bacillati</taxon>
        <taxon>Actinomycetota</taxon>
        <taxon>Actinomycetes</taxon>
        <taxon>Streptosporangiales</taxon>
        <taxon>Streptosporangiaceae</taxon>
        <taxon>Microbispora</taxon>
    </lineage>
</organism>
<evidence type="ECO:0000259" key="1">
    <source>
        <dbReference type="Pfam" id="PF12867"/>
    </source>
</evidence>
<feature type="domain" description="DinB-like" evidence="1">
    <location>
        <begin position="12"/>
        <end position="173"/>
    </location>
</feature>
<keyword evidence="3" id="KW-1185">Reference proteome</keyword>
<gene>
    <name evidence="2" type="ORF">Mco01_05380</name>
</gene>
<evidence type="ECO:0000313" key="3">
    <source>
        <dbReference type="Proteomes" id="UP000603904"/>
    </source>
</evidence>
<protein>
    <recommendedName>
        <fullName evidence="1">DinB-like domain-containing protein</fullName>
    </recommendedName>
</protein>
<evidence type="ECO:0000313" key="2">
    <source>
        <dbReference type="EMBL" id="GIH37538.1"/>
    </source>
</evidence>
<dbReference type="SUPFAM" id="SSF109854">
    <property type="entry name" value="DinB/YfiT-like putative metalloenzymes"/>
    <property type="match status" value="1"/>
</dbReference>
<accession>A0ABQ4FRV3</accession>
<dbReference type="Pfam" id="PF12867">
    <property type="entry name" value="DinB_2"/>
    <property type="match status" value="1"/>
</dbReference>
<sequence>MGIAWSTHLHDQLDWHWRNHLRPRLDGLTDEEYLWEPVAGCWSVRPRGTGTAPASVGDGEYAIDFALPEPRPAPVTTIAWRLAHVIVGVLGMRSAAHFDGPPVHHDHFPYAGSAAEALRQLDAAYAVWIDGVRGLGEEGLARPCGPSEGPHAEFPLAALILHINREVLHHGAEVLLLRDLYRNRRTLGDRVPAS</sequence>
<dbReference type="Proteomes" id="UP000603904">
    <property type="component" value="Unassembled WGS sequence"/>
</dbReference>
<reference evidence="2 3" key="1">
    <citation type="submission" date="2021-01" db="EMBL/GenBank/DDBJ databases">
        <title>Whole genome shotgun sequence of Microbispora corallina NBRC 16416.</title>
        <authorList>
            <person name="Komaki H."/>
            <person name="Tamura T."/>
        </authorList>
    </citation>
    <scope>NUCLEOTIDE SEQUENCE [LARGE SCALE GENOMIC DNA]</scope>
    <source>
        <strain evidence="2 3">NBRC 16416</strain>
    </source>
</reference>
<dbReference type="RefSeq" id="WP_204055289.1">
    <property type="nucleotide sequence ID" value="NZ_BAAAGP010000001.1"/>
</dbReference>
<dbReference type="EMBL" id="BOOC01000002">
    <property type="protein sequence ID" value="GIH37538.1"/>
    <property type="molecule type" value="Genomic_DNA"/>
</dbReference>
<dbReference type="InterPro" id="IPR034660">
    <property type="entry name" value="DinB/YfiT-like"/>
</dbReference>
<proteinExistence type="predicted"/>
<name>A0ABQ4FRV3_9ACTN</name>
<comment type="caution">
    <text evidence="2">The sequence shown here is derived from an EMBL/GenBank/DDBJ whole genome shotgun (WGS) entry which is preliminary data.</text>
</comment>
<dbReference type="InterPro" id="IPR024775">
    <property type="entry name" value="DinB-like"/>
</dbReference>